<feature type="domain" description="M23ase beta-sheet core" evidence="2">
    <location>
        <begin position="89"/>
        <end position="192"/>
    </location>
</feature>
<evidence type="ECO:0000313" key="4">
    <source>
        <dbReference type="Proteomes" id="UP000321250"/>
    </source>
</evidence>
<protein>
    <submittedName>
        <fullName evidence="3">M23 family metallopeptidase</fullName>
    </submittedName>
</protein>
<feature type="region of interest" description="Disordered" evidence="1">
    <location>
        <begin position="42"/>
        <end position="64"/>
    </location>
</feature>
<dbReference type="SUPFAM" id="SSF51261">
    <property type="entry name" value="Duplicated hybrid motif"/>
    <property type="match status" value="1"/>
</dbReference>
<accession>A0A5C6U9R3</accession>
<dbReference type="Proteomes" id="UP000321250">
    <property type="component" value="Unassembled WGS sequence"/>
</dbReference>
<evidence type="ECO:0000256" key="1">
    <source>
        <dbReference type="SAM" id="MobiDB-lite"/>
    </source>
</evidence>
<dbReference type="InterPro" id="IPR016047">
    <property type="entry name" value="M23ase_b-sheet_dom"/>
</dbReference>
<reference evidence="3 4" key="1">
    <citation type="journal article" date="2013" name="Antonie Van Leeuwenhoek">
        <title>Sphingomonas ginsenosidivorax sp. nov., with the ability to transform ginsenosides.</title>
        <authorList>
            <person name="Jin X.F."/>
            <person name="Kim J.K."/>
            <person name="Liu Q.M."/>
            <person name="Kang M.S."/>
            <person name="He D."/>
            <person name="Jin F.X."/>
            <person name="Kim S.C."/>
            <person name="Im W.T."/>
        </authorList>
    </citation>
    <scope>NUCLEOTIDE SEQUENCE [LARGE SCALE GENOMIC DNA]</scope>
    <source>
        <strain evidence="3 4">KHI67</strain>
    </source>
</reference>
<dbReference type="Gene3D" id="2.70.70.10">
    <property type="entry name" value="Glucose Permease (Domain IIA)"/>
    <property type="match status" value="1"/>
</dbReference>
<proteinExistence type="predicted"/>
<feature type="compositionally biased region" description="Basic and acidic residues" evidence="1">
    <location>
        <begin position="43"/>
        <end position="55"/>
    </location>
</feature>
<dbReference type="GO" id="GO:0004222">
    <property type="term" value="F:metalloendopeptidase activity"/>
    <property type="evidence" value="ECO:0007669"/>
    <property type="project" value="TreeGrafter"/>
</dbReference>
<gene>
    <name evidence="3" type="ORF">FSB78_00580</name>
</gene>
<evidence type="ECO:0000313" key="3">
    <source>
        <dbReference type="EMBL" id="TXC69622.1"/>
    </source>
</evidence>
<dbReference type="CDD" id="cd12797">
    <property type="entry name" value="M23_peptidase"/>
    <property type="match status" value="1"/>
</dbReference>
<dbReference type="Pfam" id="PF01551">
    <property type="entry name" value="Peptidase_M23"/>
    <property type="match status" value="1"/>
</dbReference>
<comment type="caution">
    <text evidence="3">The sequence shown here is derived from an EMBL/GenBank/DDBJ whole genome shotgun (WGS) entry which is preliminary data.</text>
</comment>
<sequence length="339" mass="35950">MAAMACCRAPAWPCKAAGPHHDRTARHPAGRRAAFADAAGPLRRAEGVRRPEAARPRSRRGAAREDYRCGSLTTDAHGGTDFRVVDEAAFVTGVPVVAAAAGTVVRRRDGEPDVSVRTRAFAAGRDAGNGVVIDHGDGWVTQYSHLRAGSITVEPGERVAAGQAIGMVGLSGNTEYPHLHFDVRHADRPIDPFDARPLTAACARSRGQTGLWTRGLAAVLDRATTAIIGGGFATGFVDPAHPRAAEAATSLATTRPLLLWSEVSGGRRGDILRFAITGPQGAIFDAQRPLDGDHLLWMNFGGKKPPPRGWPPGLVRGEITLWRDGTLIGDRTVTARIDP</sequence>
<dbReference type="InterPro" id="IPR050570">
    <property type="entry name" value="Cell_wall_metabolism_enzyme"/>
</dbReference>
<name>A0A5C6U9R3_9SPHN</name>
<dbReference type="PANTHER" id="PTHR21666:SF270">
    <property type="entry name" value="MUREIN HYDROLASE ACTIVATOR ENVC"/>
    <property type="match status" value="1"/>
</dbReference>
<dbReference type="EMBL" id="VOQR01000001">
    <property type="protein sequence ID" value="TXC69622.1"/>
    <property type="molecule type" value="Genomic_DNA"/>
</dbReference>
<organism evidence="3 4">
    <name type="scientific">Sphingomonas ginsenosidivorax</name>
    <dbReference type="NCBI Taxonomy" id="862135"/>
    <lineage>
        <taxon>Bacteria</taxon>
        <taxon>Pseudomonadati</taxon>
        <taxon>Pseudomonadota</taxon>
        <taxon>Alphaproteobacteria</taxon>
        <taxon>Sphingomonadales</taxon>
        <taxon>Sphingomonadaceae</taxon>
        <taxon>Sphingomonas</taxon>
    </lineage>
</organism>
<keyword evidence="4" id="KW-1185">Reference proteome</keyword>
<dbReference type="PANTHER" id="PTHR21666">
    <property type="entry name" value="PEPTIDASE-RELATED"/>
    <property type="match status" value="1"/>
</dbReference>
<evidence type="ECO:0000259" key="2">
    <source>
        <dbReference type="Pfam" id="PF01551"/>
    </source>
</evidence>
<dbReference type="InterPro" id="IPR011055">
    <property type="entry name" value="Dup_hybrid_motif"/>
</dbReference>
<dbReference type="AlphaFoldDB" id="A0A5C6U9R3"/>